<evidence type="ECO:0008006" key="5">
    <source>
        <dbReference type="Google" id="ProtNLM"/>
    </source>
</evidence>
<organism evidence="3 4">
    <name type="scientific">Nephila pilipes</name>
    <name type="common">Giant wood spider</name>
    <name type="synonym">Nephila maculata</name>
    <dbReference type="NCBI Taxonomy" id="299642"/>
    <lineage>
        <taxon>Eukaryota</taxon>
        <taxon>Metazoa</taxon>
        <taxon>Ecdysozoa</taxon>
        <taxon>Arthropoda</taxon>
        <taxon>Chelicerata</taxon>
        <taxon>Arachnida</taxon>
        <taxon>Araneae</taxon>
        <taxon>Araneomorphae</taxon>
        <taxon>Entelegynae</taxon>
        <taxon>Araneoidea</taxon>
        <taxon>Nephilidae</taxon>
        <taxon>Nephila</taxon>
    </lineage>
</organism>
<reference evidence="3" key="1">
    <citation type="submission" date="2020-08" db="EMBL/GenBank/DDBJ databases">
        <title>Multicomponent nature underlies the extraordinary mechanical properties of spider dragline silk.</title>
        <authorList>
            <person name="Kono N."/>
            <person name="Nakamura H."/>
            <person name="Mori M."/>
            <person name="Yoshida Y."/>
            <person name="Ohtoshi R."/>
            <person name="Malay A.D."/>
            <person name="Moran D.A.P."/>
            <person name="Tomita M."/>
            <person name="Numata K."/>
            <person name="Arakawa K."/>
        </authorList>
    </citation>
    <scope>NUCLEOTIDE SEQUENCE</scope>
</reference>
<keyword evidence="4" id="KW-1185">Reference proteome</keyword>
<sequence>MFSKLRVLCQLLFCSKVSAVDHCRLLKRLRNYKSEVNHHSGRMNRYLMEKKNYTSVTVGETGVSINISKQNLKGPSKEEINRRLHQSAESSNKLHEARRI</sequence>
<keyword evidence="2" id="KW-0732">Signal</keyword>
<protein>
    <recommendedName>
        <fullName evidence="5">Secreted protein</fullName>
    </recommendedName>
</protein>
<dbReference type="AlphaFoldDB" id="A0A8X6NYP9"/>
<proteinExistence type="predicted"/>
<feature type="region of interest" description="Disordered" evidence="1">
    <location>
        <begin position="72"/>
        <end position="100"/>
    </location>
</feature>
<comment type="caution">
    <text evidence="3">The sequence shown here is derived from an EMBL/GenBank/DDBJ whole genome shotgun (WGS) entry which is preliminary data.</text>
</comment>
<dbReference type="EMBL" id="BMAW01109856">
    <property type="protein sequence ID" value="GFT40462.1"/>
    <property type="molecule type" value="Genomic_DNA"/>
</dbReference>
<evidence type="ECO:0000313" key="4">
    <source>
        <dbReference type="Proteomes" id="UP000887013"/>
    </source>
</evidence>
<accession>A0A8X6NYP9</accession>
<evidence type="ECO:0000256" key="1">
    <source>
        <dbReference type="SAM" id="MobiDB-lite"/>
    </source>
</evidence>
<gene>
    <name evidence="3" type="ORF">NPIL_296831</name>
</gene>
<feature type="chain" id="PRO_5036479386" description="Secreted protein" evidence="2">
    <location>
        <begin position="20"/>
        <end position="100"/>
    </location>
</feature>
<name>A0A8X6NYP9_NEPPI</name>
<feature type="signal peptide" evidence="2">
    <location>
        <begin position="1"/>
        <end position="19"/>
    </location>
</feature>
<evidence type="ECO:0000313" key="3">
    <source>
        <dbReference type="EMBL" id="GFT40462.1"/>
    </source>
</evidence>
<dbReference type="Proteomes" id="UP000887013">
    <property type="component" value="Unassembled WGS sequence"/>
</dbReference>
<evidence type="ECO:0000256" key="2">
    <source>
        <dbReference type="SAM" id="SignalP"/>
    </source>
</evidence>